<evidence type="ECO:0000313" key="3">
    <source>
        <dbReference type="Proteomes" id="UP000002668"/>
    </source>
</evidence>
<keyword evidence="3" id="KW-1185">Reference proteome</keyword>
<proteinExistence type="predicted"/>
<feature type="compositionally biased region" description="Basic and acidic residues" evidence="1">
    <location>
        <begin position="18"/>
        <end position="46"/>
    </location>
</feature>
<evidence type="ECO:0000256" key="1">
    <source>
        <dbReference type="SAM" id="MobiDB-lite"/>
    </source>
</evidence>
<name>E5A7Y3_LEPMJ</name>
<dbReference type="VEuPathDB" id="FungiDB:LEMA_uP073170.1"/>
<reference evidence="3" key="1">
    <citation type="journal article" date="2011" name="Nat. Commun.">
        <title>Effector diversification within compartments of the Leptosphaeria maculans genome affected by Repeat-Induced Point mutations.</title>
        <authorList>
            <person name="Rouxel T."/>
            <person name="Grandaubert J."/>
            <person name="Hane J.K."/>
            <person name="Hoede C."/>
            <person name="van de Wouw A.P."/>
            <person name="Couloux A."/>
            <person name="Dominguez V."/>
            <person name="Anthouard V."/>
            <person name="Bally P."/>
            <person name="Bourras S."/>
            <person name="Cozijnsen A.J."/>
            <person name="Ciuffetti L.M."/>
            <person name="Degrave A."/>
            <person name="Dilmaghani A."/>
            <person name="Duret L."/>
            <person name="Fudal I."/>
            <person name="Goodwin S.B."/>
            <person name="Gout L."/>
            <person name="Glaser N."/>
            <person name="Linglin J."/>
            <person name="Kema G.H.J."/>
            <person name="Lapalu N."/>
            <person name="Lawrence C.B."/>
            <person name="May K."/>
            <person name="Meyer M."/>
            <person name="Ollivier B."/>
            <person name="Poulain J."/>
            <person name="Schoch C.L."/>
            <person name="Simon A."/>
            <person name="Spatafora J.W."/>
            <person name="Stachowiak A."/>
            <person name="Turgeon B.G."/>
            <person name="Tyler B.M."/>
            <person name="Vincent D."/>
            <person name="Weissenbach J."/>
            <person name="Amselem J."/>
            <person name="Quesneville H."/>
            <person name="Oliver R.P."/>
            <person name="Wincker P."/>
            <person name="Balesdent M.-H."/>
            <person name="Howlett B.J."/>
        </authorList>
    </citation>
    <scope>NUCLEOTIDE SEQUENCE [LARGE SCALE GENOMIC DNA]</scope>
    <source>
        <strain evidence="3">JN3 / isolate v23.1.3 / race Av1-4-5-6-7-8</strain>
    </source>
</reference>
<accession>E5A7Y3</accession>
<protein>
    <submittedName>
        <fullName evidence="2">Predicted protein</fullName>
    </submittedName>
</protein>
<sequence>MMKSVSMNFSLPTTRTVRVPEDKREEDGDVKIKMEKWKKQAMPREE</sequence>
<dbReference type="HOGENOM" id="CLU_3191481_0_0_1"/>
<dbReference type="Proteomes" id="UP000002668">
    <property type="component" value="Genome"/>
</dbReference>
<evidence type="ECO:0000313" key="2">
    <source>
        <dbReference type="EMBL" id="CBX99728.1"/>
    </source>
</evidence>
<organism evidence="3">
    <name type="scientific">Leptosphaeria maculans (strain JN3 / isolate v23.1.3 / race Av1-4-5-6-7-8)</name>
    <name type="common">Blackleg fungus</name>
    <name type="synonym">Phoma lingam</name>
    <dbReference type="NCBI Taxonomy" id="985895"/>
    <lineage>
        <taxon>Eukaryota</taxon>
        <taxon>Fungi</taxon>
        <taxon>Dikarya</taxon>
        <taxon>Ascomycota</taxon>
        <taxon>Pezizomycotina</taxon>
        <taxon>Dothideomycetes</taxon>
        <taxon>Pleosporomycetidae</taxon>
        <taxon>Pleosporales</taxon>
        <taxon>Pleosporineae</taxon>
        <taxon>Leptosphaeriaceae</taxon>
        <taxon>Plenodomus</taxon>
        <taxon>Plenodomus lingam/Leptosphaeria maculans species complex</taxon>
    </lineage>
</organism>
<gene>
    <name evidence="2" type="ORF">LEMA_uP073170.1</name>
</gene>
<dbReference type="AlphaFoldDB" id="E5A7Y3"/>
<feature type="region of interest" description="Disordered" evidence="1">
    <location>
        <begin position="16"/>
        <end position="46"/>
    </location>
</feature>
<dbReference type="InParanoid" id="E5A7Y3"/>
<dbReference type="EMBL" id="FP929137">
    <property type="protein sequence ID" value="CBX99728.1"/>
    <property type="molecule type" value="Genomic_DNA"/>
</dbReference>